<evidence type="ECO:0000256" key="11">
    <source>
        <dbReference type="SAM" id="MobiDB-lite"/>
    </source>
</evidence>
<dbReference type="PANTHER" id="PTHR10485:SF0">
    <property type="entry name" value="AT05822P-RELATED"/>
    <property type="match status" value="1"/>
</dbReference>
<dbReference type="GO" id="GO:0005744">
    <property type="term" value="C:TIM23 mitochondrial import inner membrane translocase complex"/>
    <property type="evidence" value="ECO:0007669"/>
    <property type="project" value="TreeGrafter"/>
</dbReference>
<keyword evidence="4" id="KW-0812">Transmembrane</keyword>
<evidence type="ECO:0000256" key="9">
    <source>
        <dbReference type="ARBA" id="ARBA00023128"/>
    </source>
</evidence>
<dbReference type="GO" id="GO:0008320">
    <property type="term" value="F:protein transmembrane transporter activity"/>
    <property type="evidence" value="ECO:0007669"/>
    <property type="project" value="TreeGrafter"/>
</dbReference>
<keyword evidence="13" id="KW-1185">Reference proteome</keyword>
<proteinExistence type="inferred from homology"/>
<keyword evidence="7" id="KW-1133">Transmembrane helix</keyword>
<feature type="compositionally biased region" description="Pro residues" evidence="11">
    <location>
        <begin position="148"/>
        <end position="164"/>
    </location>
</feature>
<evidence type="ECO:0000256" key="1">
    <source>
        <dbReference type="ARBA" id="ARBA00004448"/>
    </source>
</evidence>
<feature type="compositionally biased region" description="Gly residues" evidence="11">
    <location>
        <begin position="208"/>
        <end position="222"/>
    </location>
</feature>
<protein>
    <submittedName>
        <fullName evidence="12">Uncharacterized protein</fullName>
    </submittedName>
</protein>
<evidence type="ECO:0000256" key="7">
    <source>
        <dbReference type="ARBA" id="ARBA00022989"/>
    </source>
</evidence>
<feature type="compositionally biased region" description="Low complexity" evidence="11">
    <location>
        <begin position="165"/>
        <end position="207"/>
    </location>
</feature>
<keyword evidence="8" id="KW-0811">Translocation</keyword>
<reference evidence="12 13" key="1">
    <citation type="journal article" date="2024" name="Nat. Commun.">
        <title>Phylogenomics reveals the evolutionary origins of lichenization in chlorophyte algae.</title>
        <authorList>
            <person name="Puginier C."/>
            <person name="Libourel C."/>
            <person name="Otte J."/>
            <person name="Skaloud P."/>
            <person name="Haon M."/>
            <person name="Grisel S."/>
            <person name="Petersen M."/>
            <person name="Berrin J.G."/>
            <person name="Delaux P.M."/>
            <person name="Dal Grande F."/>
            <person name="Keller J."/>
        </authorList>
    </citation>
    <scope>NUCLEOTIDE SEQUENCE [LARGE SCALE GENOMIC DNA]</scope>
    <source>
        <strain evidence="12 13">SAG 2523</strain>
    </source>
</reference>
<feature type="region of interest" description="Disordered" evidence="11">
    <location>
        <begin position="148"/>
        <end position="255"/>
    </location>
</feature>
<keyword evidence="3" id="KW-0813">Transport</keyword>
<evidence type="ECO:0000313" key="12">
    <source>
        <dbReference type="EMBL" id="KAK9865399.1"/>
    </source>
</evidence>
<gene>
    <name evidence="12" type="ORF">WJX84_003617</name>
</gene>
<name>A0AAW1T777_9CHLO</name>
<sequence>MAQPGGGGGASVDHGREPCPDRILDDIGGAFGMGAVGGGVWNLVKGLRNAPRGSRMLGGVEAIRREAPRIGGSFAVWGGLFSTFDCTLVAIRKKEDPWNSISAGALTGGFLQLRTGLRSAAKSAAFGGVLLGMIEGLGILLTRMSAPPPAPPMIEMPPGGPPPTSGSQIPLGGSGSGSIPIPASLGGLEGLPSSDASSTSSPSSDGGASSGGWFSGLFGGGSSSQAPPQQPTDLTEDKFGPPPTPPDFQQDSNFR</sequence>
<keyword evidence="10" id="KW-0472">Membrane</keyword>
<dbReference type="GO" id="GO:0030150">
    <property type="term" value="P:protein import into mitochondrial matrix"/>
    <property type="evidence" value="ECO:0007669"/>
    <property type="project" value="TreeGrafter"/>
</dbReference>
<evidence type="ECO:0000256" key="4">
    <source>
        <dbReference type="ARBA" id="ARBA00022692"/>
    </source>
</evidence>
<comment type="subcellular location">
    <subcellularLocation>
        <location evidence="1">Mitochondrion inner membrane</location>
        <topology evidence="1">Multi-pass membrane protein</topology>
    </subcellularLocation>
</comment>
<keyword evidence="5" id="KW-0999">Mitochondrion inner membrane</keyword>
<evidence type="ECO:0000256" key="6">
    <source>
        <dbReference type="ARBA" id="ARBA00022927"/>
    </source>
</evidence>
<evidence type="ECO:0000256" key="8">
    <source>
        <dbReference type="ARBA" id="ARBA00023010"/>
    </source>
</evidence>
<dbReference type="AlphaFoldDB" id="A0AAW1T777"/>
<evidence type="ECO:0000256" key="5">
    <source>
        <dbReference type="ARBA" id="ARBA00022792"/>
    </source>
</evidence>
<evidence type="ECO:0000313" key="13">
    <source>
        <dbReference type="Proteomes" id="UP001485043"/>
    </source>
</evidence>
<dbReference type="Pfam" id="PF02466">
    <property type="entry name" value="Tim17"/>
    <property type="match status" value="1"/>
</dbReference>
<accession>A0AAW1T777</accession>
<comment type="similarity">
    <text evidence="2">Belongs to the Tim17/Tim22/Tim23 family.</text>
</comment>
<dbReference type="Proteomes" id="UP001485043">
    <property type="component" value="Unassembled WGS sequence"/>
</dbReference>
<dbReference type="PANTHER" id="PTHR10485">
    <property type="entry name" value="MITOCHONDRIAL IMPORT INNER MEMBRANE TRANSLOCASE SUBUNIT TIM-17"/>
    <property type="match status" value="1"/>
</dbReference>
<comment type="caution">
    <text evidence="12">The sequence shown here is derived from an EMBL/GenBank/DDBJ whole genome shotgun (WGS) entry which is preliminary data.</text>
</comment>
<keyword evidence="9" id="KW-0496">Mitochondrion</keyword>
<evidence type="ECO:0000256" key="3">
    <source>
        <dbReference type="ARBA" id="ARBA00022448"/>
    </source>
</evidence>
<organism evidence="12 13">
    <name type="scientific">Apatococcus fuscideae</name>
    <dbReference type="NCBI Taxonomy" id="2026836"/>
    <lineage>
        <taxon>Eukaryota</taxon>
        <taxon>Viridiplantae</taxon>
        <taxon>Chlorophyta</taxon>
        <taxon>core chlorophytes</taxon>
        <taxon>Trebouxiophyceae</taxon>
        <taxon>Chlorellales</taxon>
        <taxon>Chlorellaceae</taxon>
        <taxon>Apatococcus</taxon>
    </lineage>
</organism>
<evidence type="ECO:0000256" key="2">
    <source>
        <dbReference type="ARBA" id="ARBA00008444"/>
    </source>
</evidence>
<dbReference type="EMBL" id="JALJOV010000252">
    <property type="protein sequence ID" value="KAK9865399.1"/>
    <property type="molecule type" value="Genomic_DNA"/>
</dbReference>
<keyword evidence="6" id="KW-0653">Protein transport</keyword>
<evidence type="ECO:0000256" key="10">
    <source>
        <dbReference type="ARBA" id="ARBA00023136"/>
    </source>
</evidence>